<reference evidence="2" key="1">
    <citation type="journal article" date="2019" name="Curr. Biol.">
        <title>Genome Sequence of Striga asiatica Provides Insight into the Evolution of Plant Parasitism.</title>
        <authorList>
            <person name="Yoshida S."/>
            <person name="Kim S."/>
            <person name="Wafula E.K."/>
            <person name="Tanskanen J."/>
            <person name="Kim Y.M."/>
            <person name="Honaas L."/>
            <person name="Yang Z."/>
            <person name="Spallek T."/>
            <person name="Conn C.E."/>
            <person name="Ichihashi Y."/>
            <person name="Cheong K."/>
            <person name="Cui S."/>
            <person name="Der J.P."/>
            <person name="Gundlach H."/>
            <person name="Jiao Y."/>
            <person name="Hori C."/>
            <person name="Ishida J.K."/>
            <person name="Kasahara H."/>
            <person name="Kiba T."/>
            <person name="Kim M.S."/>
            <person name="Koo N."/>
            <person name="Laohavisit A."/>
            <person name="Lee Y.H."/>
            <person name="Lumba S."/>
            <person name="McCourt P."/>
            <person name="Mortimer J.C."/>
            <person name="Mutuku J.M."/>
            <person name="Nomura T."/>
            <person name="Sasaki-Sekimoto Y."/>
            <person name="Seto Y."/>
            <person name="Wang Y."/>
            <person name="Wakatake T."/>
            <person name="Sakakibara H."/>
            <person name="Demura T."/>
            <person name="Yamaguchi S."/>
            <person name="Yoneyama K."/>
            <person name="Manabe R.I."/>
            <person name="Nelson D.C."/>
            <person name="Schulman A.H."/>
            <person name="Timko M.P."/>
            <person name="dePamphilis C.W."/>
            <person name="Choi D."/>
            <person name="Shirasu K."/>
        </authorList>
    </citation>
    <scope>NUCLEOTIDE SEQUENCE [LARGE SCALE GENOMIC DNA]</scope>
    <source>
        <strain evidence="2">cv. UVA1</strain>
    </source>
</reference>
<keyword evidence="2" id="KW-1185">Reference proteome</keyword>
<evidence type="ECO:0000313" key="1">
    <source>
        <dbReference type="EMBL" id="GER39415.1"/>
    </source>
</evidence>
<proteinExistence type="predicted"/>
<gene>
    <name evidence="1" type="ORF">STAS_16028</name>
</gene>
<dbReference type="AlphaFoldDB" id="A0A5A7Q2N6"/>
<evidence type="ECO:0000313" key="2">
    <source>
        <dbReference type="Proteomes" id="UP000325081"/>
    </source>
</evidence>
<protein>
    <submittedName>
        <fullName evidence="1">L-lactate transporter</fullName>
    </submittedName>
</protein>
<dbReference type="EMBL" id="BKCP01005639">
    <property type="protein sequence ID" value="GER39415.1"/>
    <property type="molecule type" value="Genomic_DNA"/>
</dbReference>
<accession>A0A5A7Q2N6</accession>
<name>A0A5A7Q2N6_STRAF</name>
<sequence>MKRASTEALGWKALGSETTARFAAARWLAAQGLDCSSFLDCARSRRSRSKIEVCPETAASCRELDRRELKIAGQRSGLANLVLWDLGGVRFGLGWWSGVADSGLATAQQWLVGAHRRLDVARRRGKAPSLLLKVRSRGGVLGKSPDKDKSSPVGVSSNLPGLLMLVSAEERERERRREIEEEWRGCEIKF</sequence>
<dbReference type="Proteomes" id="UP000325081">
    <property type="component" value="Unassembled WGS sequence"/>
</dbReference>
<organism evidence="1 2">
    <name type="scientific">Striga asiatica</name>
    <name type="common">Asiatic witchweed</name>
    <name type="synonym">Buchnera asiatica</name>
    <dbReference type="NCBI Taxonomy" id="4170"/>
    <lineage>
        <taxon>Eukaryota</taxon>
        <taxon>Viridiplantae</taxon>
        <taxon>Streptophyta</taxon>
        <taxon>Embryophyta</taxon>
        <taxon>Tracheophyta</taxon>
        <taxon>Spermatophyta</taxon>
        <taxon>Magnoliopsida</taxon>
        <taxon>eudicotyledons</taxon>
        <taxon>Gunneridae</taxon>
        <taxon>Pentapetalae</taxon>
        <taxon>asterids</taxon>
        <taxon>lamiids</taxon>
        <taxon>Lamiales</taxon>
        <taxon>Orobanchaceae</taxon>
        <taxon>Buchnereae</taxon>
        <taxon>Striga</taxon>
    </lineage>
</organism>
<comment type="caution">
    <text evidence="1">The sequence shown here is derived from an EMBL/GenBank/DDBJ whole genome shotgun (WGS) entry which is preliminary data.</text>
</comment>